<proteinExistence type="predicted"/>
<comment type="pathway">
    <text evidence="2">Glycan biosynthesis; alginate biosynthesis.</text>
</comment>
<evidence type="ECO:0000256" key="5">
    <source>
        <dbReference type="ARBA" id="ARBA00022764"/>
    </source>
</evidence>
<dbReference type="AlphaFoldDB" id="A0A2N7VWD7"/>
<dbReference type="GO" id="GO:0016788">
    <property type="term" value="F:hydrolase activity, acting on ester bonds"/>
    <property type="evidence" value="ECO:0007669"/>
    <property type="project" value="UniProtKB-ARBA"/>
</dbReference>
<dbReference type="GO" id="GO:0042121">
    <property type="term" value="P:alginic acid biosynthetic process"/>
    <property type="evidence" value="ECO:0007669"/>
    <property type="project" value="UniProtKB-UniPathway"/>
</dbReference>
<dbReference type="Gene3D" id="3.40.50.1110">
    <property type="entry name" value="SGNH hydrolase"/>
    <property type="match status" value="1"/>
</dbReference>
<evidence type="ECO:0000256" key="1">
    <source>
        <dbReference type="ARBA" id="ARBA00004418"/>
    </source>
</evidence>
<feature type="domain" description="AlgX/AlgJ SGNH hydrolase-like" evidence="9">
    <location>
        <begin position="118"/>
        <end position="380"/>
    </location>
</feature>
<feature type="transmembrane region" description="Helical" evidence="8">
    <location>
        <begin position="42"/>
        <end position="66"/>
    </location>
</feature>
<keyword evidence="8" id="KW-1133">Transmembrane helix</keyword>
<dbReference type="EMBL" id="PNYB01000016">
    <property type="protein sequence ID" value="PMS21470.1"/>
    <property type="molecule type" value="Genomic_DNA"/>
</dbReference>
<evidence type="ECO:0000256" key="4">
    <source>
        <dbReference type="ARBA" id="ARBA00022729"/>
    </source>
</evidence>
<keyword evidence="10" id="KW-0132">Cell division</keyword>
<evidence type="ECO:0000256" key="7">
    <source>
        <dbReference type="SAM" id="MobiDB-lite"/>
    </source>
</evidence>
<evidence type="ECO:0000313" key="11">
    <source>
        <dbReference type="Proteomes" id="UP000235347"/>
    </source>
</evidence>
<keyword evidence="5" id="KW-0574">Periplasm</keyword>
<keyword evidence="11" id="KW-1185">Reference proteome</keyword>
<evidence type="ECO:0000259" key="9">
    <source>
        <dbReference type="Pfam" id="PF16822"/>
    </source>
</evidence>
<name>A0A2N7VWD7_9BURK</name>
<keyword evidence="4" id="KW-0732">Signal</keyword>
<evidence type="ECO:0000256" key="2">
    <source>
        <dbReference type="ARBA" id="ARBA00005182"/>
    </source>
</evidence>
<keyword evidence="3" id="KW-0808">Transferase</keyword>
<dbReference type="Proteomes" id="UP000235347">
    <property type="component" value="Unassembled WGS sequence"/>
</dbReference>
<dbReference type="GO" id="GO:0042597">
    <property type="term" value="C:periplasmic space"/>
    <property type="evidence" value="ECO:0007669"/>
    <property type="project" value="UniProtKB-SubCell"/>
</dbReference>
<dbReference type="InterPro" id="IPR036514">
    <property type="entry name" value="SGNH_hydro_sf"/>
</dbReference>
<dbReference type="Pfam" id="PF16822">
    <property type="entry name" value="ALGX"/>
    <property type="match status" value="1"/>
</dbReference>
<dbReference type="UniPathway" id="UPA00286"/>
<keyword evidence="8" id="KW-0472">Membrane</keyword>
<dbReference type="SUPFAM" id="SSF52266">
    <property type="entry name" value="SGNH hydrolase"/>
    <property type="match status" value="1"/>
</dbReference>
<comment type="caution">
    <text evidence="10">The sequence shown here is derived from an EMBL/GenBank/DDBJ whole genome shotgun (WGS) entry which is preliminary data.</text>
</comment>
<dbReference type="GO" id="GO:0016740">
    <property type="term" value="F:transferase activity"/>
    <property type="evidence" value="ECO:0007669"/>
    <property type="project" value="UniProtKB-KW"/>
</dbReference>
<keyword evidence="8" id="KW-0812">Transmembrane</keyword>
<gene>
    <name evidence="10" type="ORF">C0Z19_18805</name>
</gene>
<dbReference type="InterPro" id="IPR031811">
    <property type="entry name" value="ALGX/ALGJ_SGNH-like"/>
</dbReference>
<dbReference type="GO" id="GO:0051301">
    <property type="term" value="P:cell division"/>
    <property type="evidence" value="ECO:0007669"/>
    <property type="project" value="UniProtKB-KW"/>
</dbReference>
<keyword evidence="6" id="KW-0016">Alginate biosynthesis</keyword>
<sequence length="411" mass="43496">MARPRGKGARAMSETVVDRPGRVAETAPLAEQSAERAHRPMAACLLALLAGALVLGIVSLVTHIGADATSTLADGRVWRSGEAMHRIDRAIDVPYAAQLRRAGAALRYELLGDLGPQVREGCPGWLFYADGLRPAPSADAAAPASVALTAHVATLHKYADALRRDGKTLVVVTVPDKARVETKALCGLRQDERMTARWDAWRQALAQAGVDRVDLLAPLTAAHPAFYRTDVHWNARGAQAAADAVAAVVQPRFGARGDLRYTAEHESGVHARVGDLLRLAGLAEVGDGWRPAPDIEMPETIRPEPSGGLLDDTPPAQILLAGSSFSRRSGFADRLGRALGREVWNVSVDDGQFDRALAAIWAKRAAWPPGVRVVIWEMSEDALSSPAAIAPATTTGIAGTAALGPTSNHGP</sequence>
<keyword evidence="10" id="KW-0131">Cell cycle</keyword>
<organism evidence="10 11">
    <name type="scientific">Trinickia soli</name>
    <dbReference type="NCBI Taxonomy" id="380675"/>
    <lineage>
        <taxon>Bacteria</taxon>
        <taxon>Pseudomonadati</taxon>
        <taxon>Pseudomonadota</taxon>
        <taxon>Betaproteobacteria</taxon>
        <taxon>Burkholderiales</taxon>
        <taxon>Burkholderiaceae</taxon>
        <taxon>Trinickia</taxon>
    </lineage>
</organism>
<accession>A0A2N7VWD7</accession>
<evidence type="ECO:0000256" key="8">
    <source>
        <dbReference type="SAM" id="Phobius"/>
    </source>
</evidence>
<evidence type="ECO:0000313" key="10">
    <source>
        <dbReference type="EMBL" id="PMS21470.1"/>
    </source>
</evidence>
<evidence type="ECO:0000256" key="6">
    <source>
        <dbReference type="ARBA" id="ARBA00022841"/>
    </source>
</evidence>
<protein>
    <submittedName>
        <fullName evidence="10">Cell division protein FtsQ</fullName>
    </submittedName>
</protein>
<evidence type="ECO:0000256" key="3">
    <source>
        <dbReference type="ARBA" id="ARBA00022679"/>
    </source>
</evidence>
<reference evidence="10 11" key="1">
    <citation type="submission" date="2018-01" db="EMBL/GenBank/DDBJ databases">
        <title>Whole genome analyses suggest that Burkholderia sensu lato contains two further novel genera in the rhizoxinica-symbiotica group Mycetohabitans gen. nov., and Trinickia gen. nov.: implications for the evolution of diazotrophy and nodulation in the Burkholderiaceae.</title>
        <authorList>
            <person name="Estrada-de los Santos P."/>
            <person name="Palmer M."/>
            <person name="Chavez-Ramirez B."/>
            <person name="Beukes C."/>
            <person name="Steenkamp E.T."/>
            <person name="Hirsch A.M."/>
            <person name="Manyaka P."/>
            <person name="Maluk M."/>
            <person name="Lafos M."/>
            <person name="Crook M."/>
            <person name="Gross E."/>
            <person name="Simon M.F."/>
            <person name="Bueno dos Reis Junior F."/>
            <person name="Poole P.S."/>
            <person name="Venter S.N."/>
            <person name="James E.K."/>
        </authorList>
    </citation>
    <scope>NUCLEOTIDE SEQUENCE [LARGE SCALE GENOMIC DNA]</scope>
    <source>
        <strain evidence="10 11">GP25-8</strain>
    </source>
</reference>
<comment type="subcellular location">
    <subcellularLocation>
        <location evidence="1">Periplasm</location>
    </subcellularLocation>
</comment>
<feature type="region of interest" description="Disordered" evidence="7">
    <location>
        <begin position="1"/>
        <end position="20"/>
    </location>
</feature>